<accession>A0A932A964</accession>
<organism evidence="10 11">
    <name type="scientific">Candidatus Korobacter versatilis</name>
    <dbReference type="NCBI Taxonomy" id="658062"/>
    <lineage>
        <taxon>Bacteria</taxon>
        <taxon>Pseudomonadati</taxon>
        <taxon>Acidobacteriota</taxon>
        <taxon>Terriglobia</taxon>
        <taxon>Terriglobales</taxon>
        <taxon>Candidatus Korobacteraceae</taxon>
        <taxon>Candidatus Korobacter</taxon>
    </lineage>
</organism>
<evidence type="ECO:0000256" key="4">
    <source>
        <dbReference type="ARBA" id="ARBA00022989"/>
    </source>
</evidence>
<evidence type="ECO:0000313" key="10">
    <source>
        <dbReference type="EMBL" id="MBI2677949.1"/>
    </source>
</evidence>
<dbReference type="GO" id="GO:0005886">
    <property type="term" value="C:plasma membrane"/>
    <property type="evidence" value="ECO:0007669"/>
    <property type="project" value="UniProtKB-SubCell"/>
</dbReference>
<feature type="transmembrane region" description="Helical" evidence="7">
    <location>
        <begin position="373"/>
        <end position="397"/>
    </location>
</feature>
<evidence type="ECO:0000256" key="1">
    <source>
        <dbReference type="ARBA" id="ARBA00004651"/>
    </source>
</evidence>
<keyword evidence="4 7" id="KW-1133">Transmembrane helix</keyword>
<feature type="transmembrane region" description="Helical" evidence="7">
    <location>
        <begin position="278"/>
        <end position="303"/>
    </location>
</feature>
<comment type="caution">
    <text evidence="10">The sequence shown here is derived from an EMBL/GenBank/DDBJ whole genome shotgun (WGS) entry which is preliminary data.</text>
</comment>
<feature type="domain" description="MacB-like periplasmic core" evidence="9">
    <location>
        <begin position="20"/>
        <end position="240"/>
    </location>
</feature>
<proteinExistence type="inferred from homology"/>
<evidence type="ECO:0000256" key="2">
    <source>
        <dbReference type="ARBA" id="ARBA00022475"/>
    </source>
</evidence>
<keyword evidence="3 7" id="KW-0812">Transmembrane</keyword>
<evidence type="ECO:0000256" key="7">
    <source>
        <dbReference type="SAM" id="Phobius"/>
    </source>
</evidence>
<keyword evidence="5 7" id="KW-0472">Membrane</keyword>
<evidence type="ECO:0000256" key="6">
    <source>
        <dbReference type="ARBA" id="ARBA00038076"/>
    </source>
</evidence>
<keyword evidence="2" id="KW-1003">Cell membrane</keyword>
<reference evidence="10" key="1">
    <citation type="submission" date="2020-07" db="EMBL/GenBank/DDBJ databases">
        <title>Huge and variable diversity of episymbiotic CPR bacteria and DPANN archaea in groundwater ecosystems.</title>
        <authorList>
            <person name="He C.Y."/>
            <person name="Keren R."/>
            <person name="Whittaker M."/>
            <person name="Farag I.F."/>
            <person name="Doudna J."/>
            <person name="Cate J.H.D."/>
            <person name="Banfield J.F."/>
        </authorList>
    </citation>
    <scope>NUCLEOTIDE SEQUENCE</scope>
    <source>
        <strain evidence="10">NC_groundwater_580_Pr5_B-0.1um_64_19</strain>
    </source>
</reference>
<dbReference type="InterPro" id="IPR050250">
    <property type="entry name" value="Macrolide_Exporter_MacB"/>
</dbReference>
<dbReference type="AlphaFoldDB" id="A0A932A964"/>
<evidence type="ECO:0000259" key="9">
    <source>
        <dbReference type="Pfam" id="PF12704"/>
    </source>
</evidence>
<dbReference type="Pfam" id="PF02687">
    <property type="entry name" value="FtsX"/>
    <property type="match status" value="1"/>
</dbReference>
<dbReference type="Pfam" id="PF12704">
    <property type="entry name" value="MacB_PCD"/>
    <property type="match status" value="1"/>
</dbReference>
<protein>
    <submittedName>
        <fullName evidence="10">ABC transporter permease</fullName>
    </submittedName>
</protein>
<evidence type="ECO:0000256" key="5">
    <source>
        <dbReference type="ARBA" id="ARBA00023136"/>
    </source>
</evidence>
<feature type="domain" description="ABC3 transporter permease C-terminal" evidence="8">
    <location>
        <begin position="282"/>
        <end position="407"/>
    </location>
</feature>
<feature type="transmembrane region" description="Helical" evidence="7">
    <location>
        <begin position="324"/>
        <end position="353"/>
    </location>
</feature>
<evidence type="ECO:0000256" key="3">
    <source>
        <dbReference type="ARBA" id="ARBA00022692"/>
    </source>
</evidence>
<dbReference type="InterPro" id="IPR025857">
    <property type="entry name" value="MacB_PCD"/>
</dbReference>
<comment type="subcellular location">
    <subcellularLocation>
        <location evidence="1">Cell membrane</location>
        <topology evidence="1">Multi-pass membrane protein</topology>
    </subcellularLocation>
</comment>
<dbReference type="EMBL" id="JACPNR010000005">
    <property type="protein sequence ID" value="MBI2677949.1"/>
    <property type="molecule type" value="Genomic_DNA"/>
</dbReference>
<evidence type="ECO:0000313" key="11">
    <source>
        <dbReference type="Proteomes" id="UP000779809"/>
    </source>
</evidence>
<dbReference type="Proteomes" id="UP000779809">
    <property type="component" value="Unassembled WGS sequence"/>
</dbReference>
<dbReference type="GO" id="GO:0022857">
    <property type="term" value="F:transmembrane transporter activity"/>
    <property type="evidence" value="ECO:0007669"/>
    <property type="project" value="TreeGrafter"/>
</dbReference>
<evidence type="ECO:0000259" key="8">
    <source>
        <dbReference type="Pfam" id="PF02687"/>
    </source>
</evidence>
<dbReference type="PANTHER" id="PTHR30572:SF4">
    <property type="entry name" value="ABC TRANSPORTER PERMEASE YTRF"/>
    <property type="match status" value="1"/>
</dbReference>
<dbReference type="InterPro" id="IPR003838">
    <property type="entry name" value="ABC3_permease_C"/>
</dbReference>
<comment type="similarity">
    <text evidence="6">Belongs to the ABC-4 integral membrane protein family.</text>
</comment>
<feature type="transmembrane region" description="Helical" evidence="7">
    <location>
        <begin position="21"/>
        <end position="41"/>
    </location>
</feature>
<sequence>MLRDLLTESVDAMRFNRRRTALTMLGMAWGIATVVLLLAYGSGFERAIEAIFSNFGTKLIGVFPGRTSLQAGGAKAGQEVRLTMDDIDRLRTNVALIKRISPAFWKQGKISRDSRNYEWSVAGVAPSFQQIRNFDLDNGRFFNQEEVNQRARVVVLGSDAKTKLFSGQFPLGEYVRIDGLSFQVVGVMKPKMQEGNNDDINNQVYIPYTSMADLKDTQYLGGIWIDYEGMDYEKVETSVRSVLATGHGFDPKDKRAIFVANVLKDLTQFHIITAGLKVLLAFIGTLTLGIGGVGLMNIMLVSVQQRTREIGTLKALGARKRSILVQFLAEALAITALGGFFGVVLAYLVSFGIGTLTLYSAVAKNAEAGDIRLLISPASLIVATVILGLVGIVSGMLPAIKASRLDPIEALRYE</sequence>
<gene>
    <name evidence="10" type="ORF">HYX28_04130</name>
</gene>
<name>A0A932A964_9BACT</name>
<dbReference type="PANTHER" id="PTHR30572">
    <property type="entry name" value="MEMBRANE COMPONENT OF TRANSPORTER-RELATED"/>
    <property type="match status" value="1"/>
</dbReference>